<keyword evidence="1" id="KW-1133">Transmembrane helix</keyword>
<dbReference type="AlphaFoldDB" id="A0A0G0FYY2"/>
<keyword evidence="1" id="KW-0812">Transmembrane</keyword>
<dbReference type="EMBL" id="LBSR01000005">
    <property type="protein sequence ID" value="KKQ23057.1"/>
    <property type="molecule type" value="Genomic_DNA"/>
</dbReference>
<feature type="transmembrane region" description="Helical" evidence="1">
    <location>
        <begin position="6"/>
        <end position="26"/>
    </location>
</feature>
<keyword evidence="1" id="KW-0472">Membrane</keyword>
<accession>A0A0G0FYY2</accession>
<organism evidence="2 3">
    <name type="scientific">Candidatus Wolfebacteria bacterium GW2011_GWC1_37_10</name>
    <dbReference type="NCBI Taxonomy" id="1619010"/>
    <lineage>
        <taxon>Bacteria</taxon>
        <taxon>Candidatus Wolfeibacteriota</taxon>
    </lineage>
</organism>
<evidence type="ECO:0000313" key="2">
    <source>
        <dbReference type="EMBL" id="KKQ23057.1"/>
    </source>
</evidence>
<protein>
    <submittedName>
        <fullName evidence="2">Uncharacterized protein</fullName>
    </submittedName>
</protein>
<name>A0A0G0FYY2_9BACT</name>
<dbReference type="Proteomes" id="UP000034044">
    <property type="component" value="Unassembled WGS sequence"/>
</dbReference>
<sequence length="56" mass="6454">MRELFISLFVFCLGVGGWLLVEPFIIRKIEKSRGNKAIFIEPKSWTDNIIDNRKGG</sequence>
<reference evidence="2 3" key="1">
    <citation type="journal article" date="2015" name="Nature">
        <title>rRNA introns, odd ribosomes, and small enigmatic genomes across a large radiation of phyla.</title>
        <authorList>
            <person name="Brown C.T."/>
            <person name="Hug L.A."/>
            <person name="Thomas B.C."/>
            <person name="Sharon I."/>
            <person name="Castelle C.J."/>
            <person name="Singh A."/>
            <person name="Wilkins M.J."/>
            <person name="Williams K.H."/>
            <person name="Banfield J.F."/>
        </authorList>
    </citation>
    <scope>NUCLEOTIDE SEQUENCE [LARGE SCALE GENOMIC DNA]</scope>
</reference>
<gene>
    <name evidence="2" type="ORF">US36_C0005G0008</name>
</gene>
<evidence type="ECO:0000313" key="3">
    <source>
        <dbReference type="Proteomes" id="UP000034044"/>
    </source>
</evidence>
<evidence type="ECO:0000256" key="1">
    <source>
        <dbReference type="SAM" id="Phobius"/>
    </source>
</evidence>
<proteinExistence type="predicted"/>
<comment type="caution">
    <text evidence="2">The sequence shown here is derived from an EMBL/GenBank/DDBJ whole genome shotgun (WGS) entry which is preliminary data.</text>
</comment>